<name>A0A7W9SME7_ARMRO</name>
<sequence length="866" mass="96859">MEPLWRIALFDGPRLLTAEGAEVRRFRSQRVAALLAYLCLHLGRDCPREELAEMLWPDEDPQTTANRLRFSLSSLRHQLELPGMAPGSVLDASRAGYVRLRRESVWCDVVAFDHALQQGERALAAQLATGPLLPGFYDDWILTERERLEALREGLPSAVIHAAPTPPETPERAITRQLPVYLTQFFGRETESERLIETLTSNRLVSLIGPGGMGKSRLAVETARRLPLPSTFVPLAELTDPGRLAEFTLQALGVQARNETDPLETLQGLLVRRGAFLLILDNAEHVLSAASALVLALLAHAPALTILVTSRQPLDIQGESVVLLEPLEPPHATTSPARLLEFPAVALFCDRARHAHPDFSLTPRHTEALVTICQRLEGMPLALELAAARTRTQTPSQIALALSESVLGLAATQRDIPERHRSLRAVIQSSVDLLSPELRRFFYGLALFQGGWTQEAVEAIQALPEADTFLDELVQRSLITVQEDALTGNMRFGFLETLRQFANEQCSEKELLSQRHAAYFLTLLARATEHDVRTFGPLESDLENLLAALERGGSAPTDLFWQGLTGFLTFSFIRGHHRRATPWAERAVDAWRTVEPPALRFELLHRALMLYNDLGRWDEMDQLAQELRTEALRHQAPRWALEALTHQSYTASQRKRHEDAVGLQRVALDEARALGDPPTLVRALVSLNRVLNPLAEALTPSDPKRSKALWQEAEAASREALLYDSPHSRYQANIGMGLFLALDGQGRLAEAYAQLKFGQHWALQNRSLAGLMYTLYFEQGVELRHGSPERAALLSGAFSRLREQMGYAHPHTGQEETWQVQLRESISSAAYERQIRLAYQLPLEVLVVPRTWDELTAGKRAKRMSH</sequence>
<gene>
    <name evidence="3" type="ORF">HNQ39_000270</name>
</gene>
<dbReference type="InterPro" id="IPR001867">
    <property type="entry name" value="OmpR/PhoB-type_DNA-bd"/>
</dbReference>
<dbReference type="SUPFAM" id="SSF46894">
    <property type="entry name" value="C-terminal effector domain of the bipartite response regulators"/>
    <property type="match status" value="1"/>
</dbReference>
<dbReference type="SMART" id="SM00862">
    <property type="entry name" value="Trans_reg_C"/>
    <property type="match status" value="1"/>
</dbReference>
<dbReference type="InterPro" id="IPR016032">
    <property type="entry name" value="Sig_transdc_resp-reg_C-effctor"/>
</dbReference>
<dbReference type="GO" id="GO:0006355">
    <property type="term" value="P:regulation of DNA-templated transcription"/>
    <property type="evidence" value="ECO:0007669"/>
    <property type="project" value="InterPro"/>
</dbReference>
<evidence type="ECO:0000313" key="3">
    <source>
        <dbReference type="EMBL" id="MBB6048508.1"/>
    </source>
</evidence>
<proteinExistence type="predicted"/>
<reference evidence="3 4" key="1">
    <citation type="submission" date="2020-08" db="EMBL/GenBank/DDBJ databases">
        <title>Genomic Encyclopedia of Type Strains, Phase IV (KMG-IV): sequencing the most valuable type-strain genomes for metagenomic binning, comparative biology and taxonomic classification.</title>
        <authorList>
            <person name="Goeker M."/>
        </authorList>
    </citation>
    <scope>NUCLEOTIDE SEQUENCE [LARGE SCALE GENOMIC DNA]</scope>
    <source>
        <strain evidence="3 4">DSM 23562</strain>
    </source>
</reference>
<dbReference type="InterPro" id="IPR036388">
    <property type="entry name" value="WH-like_DNA-bd_sf"/>
</dbReference>
<dbReference type="InterPro" id="IPR049945">
    <property type="entry name" value="AAA_22"/>
</dbReference>
<comment type="caution">
    <text evidence="3">The sequence shown here is derived from an EMBL/GenBank/DDBJ whole genome shotgun (WGS) entry which is preliminary data.</text>
</comment>
<accession>A0A7W9SME7</accession>
<dbReference type="RefSeq" id="WP_184192147.1">
    <property type="nucleotide sequence ID" value="NZ_JACHGW010000001.1"/>
</dbReference>
<evidence type="ECO:0000256" key="1">
    <source>
        <dbReference type="ARBA" id="ARBA00023125"/>
    </source>
</evidence>
<evidence type="ECO:0000313" key="4">
    <source>
        <dbReference type="Proteomes" id="UP000520814"/>
    </source>
</evidence>
<dbReference type="PRINTS" id="PR00364">
    <property type="entry name" value="DISEASERSIST"/>
</dbReference>
<dbReference type="GO" id="GO:0000160">
    <property type="term" value="P:phosphorelay signal transduction system"/>
    <property type="evidence" value="ECO:0007669"/>
    <property type="project" value="InterPro"/>
</dbReference>
<dbReference type="SUPFAM" id="SSF52540">
    <property type="entry name" value="P-loop containing nucleoside triphosphate hydrolases"/>
    <property type="match status" value="1"/>
</dbReference>
<feature type="domain" description="OmpR/PhoB-type" evidence="2">
    <location>
        <begin position="20"/>
        <end position="100"/>
    </location>
</feature>
<dbReference type="PANTHER" id="PTHR47691">
    <property type="entry name" value="REGULATOR-RELATED"/>
    <property type="match status" value="1"/>
</dbReference>
<protein>
    <submittedName>
        <fullName evidence="3">Putative ATPase/DNA-binding winged helix-turn-helix (WHTH) protein</fullName>
    </submittedName>
</protein>
<dbReference type="EMBL" id="JACHGW010000001">
    <property type="protein sequence ID" value="MBB6048508.1"/>
    <property type="molecule type" value="Genomic_DNA"/>
</dbReference>
<keyword evidence="1 3" id="KW-0238">DNA-binding</keyword>
<dbReference type="Gene3D" id="1.10.10.10">
    <property type="entry name" value="Winged helix-like DNA-binding domain superfamily/Winged helix DNA-binding domain"/>
    <property type="match status" value="1"/>
</dbReference>
<dbReference type="PANTHER" id="PTHR47691:SF3">
    <property type="entry name" value="HTH-TYPE TRANSCRIPTIONAL REGULATOR RV0890C-RELATED"/>
    <property type="match status" value="1"/>
</dbReference>
<keyword evidence="4" id="KW-1185">Reference proteome</keyword>
<dbReference type="GO" id="GO:0016887">
    <property type="term" value="F:ATP hydrolysis activity"/>
    <property type="evidence" value="ECO:0007669"/>
    <property type="project" value="InterPro"/>
</dbReference>
<organism evidence="3 4">
    <name type="scientific">Armatimonas rosea</name>
    <dbReference type="NCBI Taxonomy" id="685828"/>
    <lineage>
        <taxon>Bacteria</taxon>
        <taxon>Bacillati</taxon>
        <taxon>Armatimonadota</taxon>
        <taxon>Armatimonadia</taxon>
        <taxon>Armatimonadales</taxon>
        <taxon>Armatimonadaceae</taxon>
        <taxon>Armatimonas</taxon>
    </lineage>
</organism>
<evidence type="ECO:0000259" key="2">
    <source>
        <dbReference type="SMART" id="SM00862"/>
    </source>
</evidence>
<dbReference type="Pfam" id="PF13401">
    <property type="entry name" value="AAA_22"/>
    <property type="match status" value="1"/>
</dbReference>
<dbReference type="AlphaFoldDB" id="A0A7W9SME7"/>
<dbReference type="Gene3D" id="3.40.50.300">
    <property type="entry name" value="P-loop containing nucleotide triphosphate hydrolases"/>
    <property type="match status" value="1"/>
</dbReference>
<dbReference type="GO" id="GO:0003677">
    <property type="term" value="F:DNA binding"/>
    <property type="evidence" value="ECO:0007669"/>
    <property type="project" value="UniProtKB-KW"/>
</dbReference>
<dbReference type="Proteomes" id="UP000520814">
    <property type="component" value="Unassembled WGS sequence"/>
</dbReference>
<dbReference type="InterPro" id="IPR027417">
    <property type="entry name" value="P-loop_NTPase"/>
</dbReference>